<keyword evidence="2" id="KW-0732">Signal</keyword>
<protein>
    <recommendedName>
        <fullName evidence="5">Phosphatidylinositol-glycan biosynthesis class X protein</fullName>
    </recommendedName>
</protein>
<dbReference type="OrthoDB" id="8961304at2759"/>
<organism evidence="3 4">
    <name type="scientific">Bagarius yarrelli</name>
    <name type="common">Goonch</name>
    <name type="synonym">Bagrus yarrelli</name>
    <dbReference type="NCBI Taxonomy" id="175774"/>
    <lineage>
        <taxon>Eukaryota</taxon>
        <taxon>Metazoa</taxon>
        <taxon>Chordata</taxon>
        <taxon>Craniata</taxon>
        <taxon>Vertebrata</taxon>
        <taxon>Euteleostomi</taxon>
        <taxon>Actinopterygii</taxon>
        <taxon>Neopterygii</taxon>
        <taxon>Teleostei</taxon>
        <taxon>Ostariophysi</taxon>
        <taxon>Siluriformes</taxon>
        <taxon>Sisoridae</taxon>
        <taxon>Sisorinae</taxon>
        <taxon>Bagarius</taxon>
    </lineage>
</organism>
<evidence type="ECO:0000256" key="1">
    <source>
        <dbReference type="SAM" id="Phobius"/>
    </source>
</evidence>
<dbReference type="PANTHER" id="PTHR38706:SF3">
    <property type="entry name" value="SI:CH211-198C19.1"/>
    <property type="match status" value="1"/>
</dbReference>
<feature type="transmembrane region" description="Helical" evidence="1">
    <location>
        <begin position="287"/>
        <end position="311"/>
    </location>
</feature>
<reference evidence="3 4" key="1">
    <citation type="journal article" date="2019" name="Genome Biol. Evol.">
        <title>Whole-Genome Sequencing of the Giant Devil Catfish, Bagarius yarrelli.</title>
        <authorList>
            <person name="Jiang W."/>
            <person name="Lv Y."/>
            <person name="Cheng L."/>
            <person name="Yang K."/>
            <person name="Chao B."/>
            <person name="Wang X."/>
            <person name="Li Y."/>
            <person name="Pan X."/>
            <person name="You X."/>
            <person name="Zhang Y."/>
            <person name="Yang J."/>
            <person name="Li J."/>
            <person name="Zhang X."/>
            <person name="Liu S."/>
            <person name="Sun C."/>
            <person name="Yang J."/>
            <person name="Shi Q."/>
        </authorList>
    </citation>
    <scope>NUCLEOTIDE SEQUENCE [LARGE SCALE GENOMIC DNA]</scope>
    <source>
        <strain evidence="3">JWS20170419001</strain>
        <tissue evidence="3">Muscle</tissue>
    </source>
</reference>
<dbReference type="Proteomes" id="UP000319801">
    <property type="component" value="Unassembled WGS sequence"/>
</dbReference>
<feature type="signal peptide" evidence="2">
    <location>
        <begin position="1"/>
        <end position="21"/>
    </location>
</feature>
<evidence type="ECO:0008006" key="5">
    <source>
        <dbReference type="Google" id="ProtNLM"/>
    </source>
</evidence>
<dbReference type="PANTHER" id="PTHR38706">
    <property type="entry name" value="SI:CH211-198C19.1-RELATED"/>
    <property type="match status" value="1"/>
</dbReference>
<feature type="chain" id="PRO_5022050660" description="Phosphatidylinositol-glycan biosynthesis class X protein" evidence="2">
    <location>
        <begin position="22"/>
        <end position="334"/>
    </location>
</feature>
<keyword evidence="1" id="KW-0472">Membrane</keyword>
<evidence type="ECO:0000313" key="3">
    <source>
        <dbReference type="EMBL" id="TSN95698.1"/>
    </source>
</evidence>
<comment type="caution">
    <text evidence="3">The sequence shown here is derived from an EMBL/GenBank/DDBJ whole genome shotgun (WGS) entry which is preliminary data.</text>
</comment>
<gene>
    <name evidence="3" type="ORF">Baya_9812</name>
</gene>
<keyword evidence="1" id="KW-0812">Transmembrane</keyword>
<dbReference type="EMBL" id="VCAZ01000062">
    <property type="protein sequence ID" value="TSN95698.1"/>
    <property type="molecule type" value="Genomic_DNA"/>
</dbReference>
<keyword evidence="1" id="KW-1133">Transmembrane helix</keyword>
<proteinExistence type="predicted"/>
<name>A0A556U8D5_BAGYA</name>
<keyword evidence="4" id="KW-1185">Reference proteome</keyword>
<dbReference type="AlphaFoldDB" id="A0A556U8D5"/>
<evidence type="ECO:0000313" key="4">
    <source>
        <dbReference type="Proteomes" id="UP000319801"/>
    </source>
</evidence>
<accession>A0A556U8D5</accession>
<sequence>MGIQKLIFCLVLCLALGRISGKVLESLEDLKEQTDFGKQNPRQGLELLCWLLNQAEVDQNGNLRLNVNPAEGHFSFHQYKNYEDKKTQKRVFPDLSNSKFLYFSLGSLGYYNACNELPEYFKKIFQNSQKHPQRNLNRIVIRVCKDDPRLVDEVFITQHFEDRNQGYNPDINVKVHTTSNSPAKSDNLSPKLSPTLDGKAKIEWDWTPKEMMERKMKICIYQHKDATKPLFEFPIDEMWCGEKDTDLPFNADLEIRLEPTTNFDTFTNREKDHPAPNFFSLSYLSSLVFYPFSSLYLLLISIIVIVVVGIVSHALTESRAEPDFVRVSHGRPGL</sequence>
<evidence type="ECO:0000256" key="2">
    <source>
        <dbReference type="SAM" id="SignalP"/>
    </source>
</evidence>